<protein>
    <submittedName>
        <fullName evidence="3">Glutathione S-transferase family protein</fullName>
    </submittedName>
</protein>
<dbReference type="EMBL" id="JAVCAP010000013">
    <property type="protein sequence ID" value="MDP8567422.1"/>
    <property type="molecule type" value="Genomic_DNA"/>
</dbReference>
<dbReference type="RefSeq" id="WP_306389149.1">
    <property type="nucleotide sequence ID" value="NZ_JAVCAP010000013.1"/>
</dbReference>
<gene>
    <name evidence="3" type="ORF">Q9291_06135</name>
</gene>
<dbReference type="PROSITE" id="PS50405">
    <property type="entry name" value="GST_CTER"/>
    <property type="match status" value="1"/>
</dbReference>
<dbReference type="InterPro" id="IPR010987">
    <property type="entry name" value="Glutathione-S-Trfase_C-like"/>
</dbReference>
<dbReference type="InterPro" id="IPR036282">
    <property type="entry name" value="Glutathione-S-Trfase_C_sf"/>
</dbReference>
<dbReference type="SFLD" id="SFLDS00019">
    <property type="entry name" value="Glutathione_Transferase_(cytos"/>
    <property type="match status" value="1"/>
</dbReference>
<dbReference type="PANTHER" id="PTHR44051:SF21">
    <property type="entry name" value="GLUTATHIONE S-TRANSFERASE FAMILY PROTEIN"/>
    <property type="match status" value="1"/>
</dbReference>
<evidence type="ECO:0000313" key="3">
    <source>
        <dbReference type="EMBL" id="MDP8567422.1"/>
    </source>
</evidence>
<reference evidence="4" key="1">
    <citation type="journal article" date="2019" name="Int. J. Syst. Evol. Microbiol.">
        <title>The Global Catalogue of Microorganisms (GCM) 10K type strain sequencing project: providing services to taxonomists for standard genome sequencing and annotation.</title>
        <authorList>
            <consortium name="The Broad Institute Genomics Platform"/>
            <consortium name="The Broad Institute Genome Sequencing Center for Infectious Disease"/>
            <person name="Wu L."/>
            <person name="Ma J."/>
        </authorList>
    </citation>
    <scope>NUCLEOTIDE SEQUENCE [LARGE SCALE GENOMIC DNA]</scope>
    <source>
        <strain evidence="4">VKM B-3159</strain>
    </source>
</reference>
<organism evidence="3 4">
    <name type="scientific">Methylophilus aquaticus</name>
    <dbReference type="NCBI Taxonomy" id="1971610"/>
    <lineage>
        <taxon>Bacteria</taxon>
        <taxon>Pseudomonadati</taxon>
        <taxon>Pseudomonadota</taxon>
        <taxon>Betaproteobacteria</taxon>
        <taxon>Nitrosomonadales</taxon>
        <taxon>Methylophilaceae</taxon>
        <taxon>Methylophilus</taxon>
    </lineage>
</organism>
<dbReference type="PROSITE" id="PS50404">
    <property type="entry name" value="GST_NTER"/>
    <property type="match status" value="1"/>
</dbReference>
<dbReference type="CDD" id="cd03207">
    <property type="entry name" value="GST_C_8"/>
    <property type="match status" value="1"/>
</dbReference>
<dbReference type="CDD" id="cd03046">
    <property type="entry name" value="GST_N_GTT1_like"/>
    <property type="match status" value="1"/>
</dbReference>
<proteinExistence type="predicted"/>
<dbReference type="SFLD" id="SFLDG01150">
    <property type="entry name" value="Main.1:_Beta-like"/>
    <property type="match status" value="1"/>
</dbReference>
<dbReference type="Pfam" id="PF13410">
    <property type="entry name" value="GST_C_2"/>
    <property type="match status" value="1"/>
</dbReference>
<dbReference type="InterPro" id="IPR004045">
    <property type="entry name" value="Glutathione_S-Trfase_N"/>
</dbReference>
<dbReference type="InterPro" id="IPR036249">
    <property type="entry name" value="Thioredoxin-like_sf"/>
</dbReference>
<keyword evidence="4" id="KW-1185">Reference proteome</keyword>
<dbReference type="SUPFAM" id="SSF47616">
    <property type="entry name" value="GST C-terminal domain-like"/>
    <property type="match status" value="1"/>
</dbReference>
<dbReference type="InterPro" id="IPR040079">
    <property type="entry name" value="Glutathione_S-Trfase"/>
</dbReference>
<evidence type="ECO:0000313" key="4">
    <source>
        <dbReference type="Proteomes" id="UP001225906"/>
    </source>
</evidence>
<dbReference type="SFLD" id="SFLDG00358">
    <property type="entry name" value="Main_(cytGST)"/>
    <property type="match status" value="1"/>
</dbReference>
<dbReference type="Pfam" id="PF13409">
    <property type="entry name" value="GST_N_2"/>
    <property type="match status" value="1"/>
</dbReference>
<dbReference type="Gene3D" id="3.40.30.10">
    <property type="entry name" value="Glutaredoxin"/>
    <property type="match status" value="1"/>
</dbReference>
<dbReference type="SUPFAM" id="SSF52833">
    <property type="entry name" value="Thioredoxin-like"/>
    <property type="match status" value="1"/>
</dbReference>
<name>A0ABT9JS73_9PROT</name>
<evidence type="ECO:0000259" key="1">
    <source>
        <dbReference type="PROSITE" id="PS50404"/>
    </source>
</evidence>
<feature type="domain" description="GST C-terminal" evidence="2">
    <location>
        <begin position="95"/>
        <end position="213"/>
    </location>
</feature>
<comment type="caution">
    <text evidence="3">The sequence shown here is derived from an EMBL/GenBank/DDBJ whole genome shotgun (WGS) entry which is preliminary data.</text>
</comment>
<dbReference type="Proteomes" id="UP001225906">
    <property type="component" value="Unassembled WGS sequence"/>
</dbReference>
<feature type="domain" description="GST N-terminal" evidence="1">
    <location>
        <begin position="9"/>
        <end position="89"/>
    </location>
</feature>
<dbReference type="Gene3D" id="1.20.1050.10">
    <property type="match status" value="1"/>
</dbReference>
<sequence>MGNSHTPIMADIILYSNKLSRGRMVHWLLEELEVPYQVHWLDFGPAMKTEDFLAINPMGKVPALQHGQAIVTETAAILTYLADRFADKGLIPAAGSPARAAFYRWMFFIAGPLEAATCAEFLGWKVPATTPRETPGPAFSGFGSLSLTLDTVESHLRQQPYVCGEQFSAADIYMASHLGFGMFYTKAYAPRAVFSEYVTRMLQRPARQRADVL</sequence>
<accession>A0ABT9JS73</accession>
<dbReference type="PANTHER" id="PTHR44051">
    <property type="entry name" value="GLUTATHIONE S-TRANSFERASE-RELATED"/>
    <property type="match status" value="1"/>
</dbReference>
<evidence type="ECO:0000259" key="2">
    <source>
        <dbReference type="PROSITE" id="PS50405"/>
    </source>
</evidence>